<feature type="domain" description="3-hydroxyisobutyrate dehydrogenase-like NAD-binding" evidence="5">
    <location>
        <begin position="166"/>
        <end position="286"/>
    </location>
</feature>
<dbReference type="Gene3D" id="1.10.1040.10">
    <property type="entry name" value="N-(1-d-carboxylethyl)-l-norvaline Dehydrogenase, domain 2"/>
    <property type="match status" value="1"/>
</dbReference>
<dbReference type="InterPro" id="IPR029154">
    <property type="entry name" value="HIBADH-like_NADP-bd"/>
</dbReference>
<protein>
    <submittedName>
        <fullName evidence="6">NAD(P)-dependent oxidoreductase</fullName>
    </submittedName>
</protein>
<reference evidence="6 7" key="1">
    <citation type="submission" date="2018-09" db="EMBL/GenBank/DDBJ databases">
        <title>Comparative genomics of Leucobacter spp.</title>
        <authorList>
            <person name="Reis A.C."/>
            <person name="Kolvenbach B.A."/>
            <person name="Corvini P.F.X."/>
            <person name="Nunes O.C."/>
        </authorList>
    </citation>
    <scope>NUCLEOTIDE SEQUENCE [LARGE SCALE GENOMIC DNA]</scope>
    <source>
        <strain evidence="6 7">L-1</strain>
    </source>
</reference>
<sequence>MAGQLGFIGLGNIGSRVVPHLLAAGHGVAVSDLNAEAVAALVAQGATAAGSASEAAQNAELVFLSLPSPAIVRAVVAGDDGVLQGARPGTIIIDHSTIDPETSRELAARAADVGVTYLDAPVSGGVQGAEAGTLAVMAGGDAEAFDRARPVIEAYASNVFLVGESGSGQAIKLANNIITAINIAALGEGLSAAVSAGVDLDTAARVLTTSSANSHVLSSYFPRTLFTEDRPTGFALDFMLKDIKLFLTSAARTELPTPVSNVVGDLFRIGHRDGRGGKDFTSVVEFYEDFTGTRLQTKEAAHA</sequence>
<dbReference type="InterPro" id="IPR013328">
    <property type="entry name" value="6PGD_dom2"/>
</dbReference>
<dbReference type="Proteomes" id="UP001646141">
    <property type="component" value="Unassembled WGS sequence"/>
</dbReference>
<evidence type="ECO:0000313" key="7">
    <source>
        <dbReference type="Proteomes" id="UP001646141"/>
    </source>
</evidence>
<proteinExistence type="inferred from homology"/>
<dbReference type="PANTHER" id="PTHR43060">
    <property type="entry name" value="3-HYDROXYISOBUTYRATE DEHYDROGENASE-LIKE 1, MITOCHONDRIAL-RELATED"/>
    <property type="match status" value="1"/>
</dbReference>
<evidence type="ECO:0000313" key="6">
    <source>
        <dbReference type="EMBL" id="MBL3690301.1"/>
    </source>
</evidence>
<evidence type="ECO:0000259" key="4">
    <source>
        <dbReference type="Pfam" id="PF03446"/>
    </source>
</evidence>
<name>A0ABS1SQ42_9MICO</name>
<dbReference type="SUPFAM" id="SSF48179">
    <property type="entry name" value="6-phosphogluconate dehydrogenase C-terminal domain-like"/>
    <property type="match status" value="1"/>
</dbReference>
<dbReference type="Pfam" id="PF14833">
    <property type="entry name" value="NAD_binding_11"/>
    <property type="match status" value="1"/>
</dbReference>
<evidence type="ECO:0000256" key="3">
    <source>
        <dbReference type="ARBA" id="ARBA00023027"/>
    </source>
</evidence>
<dbReference type="InterPro" id="IPR015815">
    <property type="entry name" value="HIBADH-related"/>
</dbReference>
<evidence type="ECO:0000256" key="2">
    <source>
        <dbReference type="ARBA" id="ARBA00023002"/>
    </source>
</evidence>
<dbReference type="PIRSF" id="PIRSF000103">
    <property type="entry name" value="HIBADH"/>
    <property type="match status" value="1"/>
</dbReference>
<dbReference type="RefSeq" id="WP_202382406.1">
    <property type="nucleotide sequence ID" value="NZ_BAAAMA010000001.1"/>
</dbReference>
<feature type="domain" description="6-phosphogluconate dehydrogenase NADP-binding" evidence="4">
    <location>
        <begin position="4"/>
        <end position="163"/>
    </location>
</feature>
<dbReference type="PANTHER" id="PTHR43060:SF15">
    <property type="entry name" value="3-HYDROXYISOBUTYRATE DEHYDROGENASE-LIKE 1, MITOCHONDRIAL-RELATED"/>
    <property type="match status" value="1"/>
</dbReference>
<gene>
    <name evidence="6" type="ORF">D3226_10055</name>
</gene>
<organism evidence="6 7">
    <name type="scientific">Leucobacter chromiireducens subsp. chromiireducens</name>
    <dbReference type="NCBI Taxonomy" id="660067"/>
    <lineage>
        <taxon>Bacteria</taxon>
        <taxon>Bacillati</taxon>
        <taxon>Actinomycetota</taxon>
        <taxon>Actinomycetes</taxon>
        <taxon>Micrococcales</taxon>
        <taxon>Microbacteriaceae</taxon>
        <taxon>Leucobacter</taxon>
    </lineage>
</organism>
<evidence type="ECO:0000259" key="5">
    <source>
        <dbReference type="Pfam" id="PF14833"/>
    </source>
</evidence>
<dbReference type="InterPro" id="IPR036291">
    <property type="entry name" value="NAD(P)-bd_dom_sf"/>
</dbReference>
<keyword evidence="7" id="KW-1185">Reference proteome</keyword>
<evidence type="ECO:0000256" key="1">
    <source>
        <dbReference type="ARBA" id="ARBA00009080"/>
    </source>
</evidence>
<keyword evidence="2" id="KW-0560">Oxidoreductase</keyword>
<keyword evidence="3" id="KW-0520">NAD</keyword>
<accession>A0ABS1SQ42</accession>
<dbReference type="Gene3D" id="3.40.50.720">
    <property type="entry name" value="NAD(P)-binding Rossmann-like Domain"/>
    <property type="match status" value="1"/>
</dbReference>
<dbReference type="Pfam" id="PF03446">
    <property type="entry name" value="NAD_binding_2"/>
    <property type="match status" value="1"/>
</dbReference>
<dbReference type="InterPro" id="IPR006115">
    <property type="entry name" value="6PGDH_NADP-bd"/>
</dbReference>
<dbReference type="EMBL" id="QYAD01000003">
    <property type="protein sequence ID" value="MBL3690301.1"/>
    <property type="molecule type" value="Genomic_DNA"/>
</dbReference>
<comment type="caution">
    <text evidence="6">The sequence shown here is derived from an EMBL/GenBank/DDBJ whole genome shotgun (WGS) entry which is preliminary data.</text>
</comment>
<comment type="similarity">
    <text evidence="1">Belongs to the HIBADH-related family.</text>
</comment>
<dbReference type="InterPro" id="IPR008927">
    <property type="entry name" value="6-PGluconate_DH-like_C_sf"/>
</dbReference>
<dbReference type="SUPFAM" id="SSF51735">
    <property type="entry name" value="NAD(P)-binding Rossmann-fold domains"/>
    <property type="match status" value="1"/>
</dbReference>